<keyword evidence="2 5" id="KW-0812">Transmembrane</keyword>
<dbReference type="Pfam" id="PF07690">
    <property type="entry name" value="MFS_1"/>
    <property type="match status" value="1"/>
</dbReference>
<dbReference type="Gene3D" id="1.20.1250.20">
    <property type="entry name" value="MFS general substrate transporter like domains"/>
    <property type="match status" value="2"/>
</dbReference>
<feature type="transmembrane region" description="Helical" evidence="5">
    <location>
        <begin position="15"/>
        <end position="34"/>
    </location>
</feature>
<feature type="transmembrane region" description="Helical" evidence="5">
    <location>
        <begin position="82"/>
        <end position="99"/>
    </location>
</feature>
<comment type="subcellular location">
    <subcellularLocation>
        <location evidence="1">Membrane</location>
        <topology evidence="1">Multi-pass membrane protein</topology>
    </subcellularLocation>
</comment>
<name>A0ABZ0TX10_9SPHI</name>
<feature type="transmembrane region" description="Helical" evidence="5">
    <location>
        <begin position="54"/>
        <end position="75"/>
    </location>
</feature>
<evidence type="ECO:0000313" key="7">
    <source>
        <dbReference type="EMBL" id="WPU96020.1"/>
    </source>
</evidence>
<organism evidence="7 8">
    <name type="scientific">Mucilaginibacter sabulilitoris</name>
    <dbReference type="NCBI Taxonomy" id="1173583"/>
    <lineage>
        <taxon>Bacteria</taxon>
        <taxon>Pseudomonadati</taxon>
        <taxon>Bacteroidota</taxon>
        <taxon>Sphingobacteriia</taxon>
        <taxon>Sphingobacteriales</taxon>
        <taxon>Sphingobacteriaceae</taxon>
        <taxon>Mucilaginibacter</taxon>
    </lineage>
</organism>
<feature type="transmembrane region" description="Helical" evidence="5">
    <location>
        <begin position="145"/>
        <end position="163"/>
    </location>
</feature>
<dbReference type="RefSeq" id="WP_321565123.1">
    <property type="nucleotide sequence ID" value="NZ_CP139558.1"/>
</dbReference>
<dbReference type="PANTHER" id="PTHR23514:SF13">
    <property type="entry name" value="INNER MEMBRANE PROTEIN YBJJ"/>
    <property type="match status" value="1"/>
</dbReference>
<evidence type="ECO:0000256" key="1">
    <source>
        <dbReference type="ARBA" id="ARBA00004141"/>
    </source>
</evidence>
<dbReference type="InterPro" id="IPR011701">
    <property type="entry name" value="MFS"/>
</dbReference>
<evidence type="ECO:0000256" key="4">
    <source>
        <dbReference type="ARBA" id="ARBA00023136"/>
    </source>
</evidence>
<dbReference type="InterPro" id="IPR020846">
    <property type="entry name" value="MFS_dom"/>
</dbReference>
<keyword evidence="3 5" id="KW-1133">Transmembrane helix</keyword>
<evidence type="ECO:0000256" key="2">
    <source>
        <dbReference type="ARBA" id="ARBA00022692"/>
    </source>
</evidence>
<evidence type="ECO:0000256" key="3">
    <source>
        <dbReference type="ARBA" id="ARBA00022989"/>
    </source>
</evidence>
<keyword evidence="4 5" id="KW-0472">Membrane</keyword>
<gene>
    <name evidence="7" type="ORF">SNE25_10865</name>
</gene>
<dbReference type="PANTHER" id="PTHR23514">
    <property type="entry name" value="BYPASS OF STOP CODON PROTEIN 6"/>
    <property type="match status" value="1"/>
</dbReference>
<feature type="domain" description="Major facilitator superfamily (MFS) profile" evidence="6">
    <location>
        <begin position="16"/>
        <end position="383"/>
    </location>
</feature>
<dbReference type="EMBL" id="CP139558">
    <property type="protein sequence ID" value="WPU96020.1"/>
    <property type="molecule type" value="Genomic_DNA"/>
</dbReference>
<feature type="transmembrane region" description="Helical" evidence="5">
    <location>
        <begin position="105"/>
        <end position="124"/>
    </location>
</feature>
<dbReference type="PROSITE" id="PS50850">
    <property type="entry name" value="MFS"/>
    <property type="match status" value="1"/>
</dbReference>
<reference evidence="7 8" key="1">
    <citation type="submission" date="2023-11" db="EMBL/GenBank/DDBJ databases">
        <title>Analysis of the Genomes of Mucilaginibacter gossypii cycad 4 and M. sabulilitoris SNA2: microbes with the potential for plant growth promotion.</title>
        <authorList>
            <person name="Hirsch A.M."/>
            <person name="Humm E."/>
            <person name="Rubbi M."/>
            <person name="Del Vecchio G."/>
            <person name="Ha S.M."/>
            <person name="Pellegrini M."/>
            <person name="Gunsalus R.P."/>
        </authorList>
    </citation>
    <scope>NUCLEOTIDE SEQUENCE [LARGE SCALE GENOMIC DNA]</scope>
    <source>
        <strain evidence="7 8">SNA2</strain>
    </source>
</reference>
<accession>A0ABZ0TX10</accession>
<proteinExistence type="predicted"/>
<feature type="transmembrane region" description="Helical" evidence="5">
    <location>
        <begin position="299"/>
        <end position="318"/>
    </location>
</feature>
<feature type="transmembrane region" description="Helical" evidence="5">
    <location>
        <begin position="238"/>
        <end position="263"/>
    </location>
</feature>
<feature type="transmembrane region" description="Helical" evidence="5">
    <location>
        <begin position="330"/>
        <end position="347"/>
    </location>
</feature>
<keyword evidence="8" id="KW-1185">Reference proteome</keyword>
<dbReference type="InterPro" id="IPR036259">
    <property type="entry name" value="MFS_trans_sf"/>
</dbReference>
<evidence type="ECO:0000259" key="6">
    <source>
        <dbReference type="PROSITE" id="PS50850"/>
    </source>
</evidence>
<sequence length="383" mass="40245">MIDTAVLPAPISKKALRIAVGAMFFMAGLSFSSWASRIATVQQELGLSDAALGAVLFALPVGLMCSLPFSGWVITKIGSRKLLISALLVYSMALVTLGLAQNAFQLIICLVCFGFSSNAVNISVNTQAVAAEELYQKPILASFHGLWSLAGFTGAGVGTYMIANGIAPFRHFLVMMAVIFIGVIVSARYLKDDKVASTGPVFVMPDRSLIKLGVIAFCSMICEGAMFDWSVIYFKKVVLAPTAMVGAGFTAFMFTMAGSRFFADFFVHKFGLKRILQVSGSLTAIGLLIAVLFPYIYTAMAGFLLVGIGVSSVVPMVFSAAGKSKTMQPGVALAAVSTIGFLGFLIGPPVIGFIAGIATLRASFILIAAMGISVAVVSTKAKL</sequence>
<feature type="transmembrane region" description="Helical" evidence="5">
    <location>
        <begin position="169"/>
        <end position="190"/>
    </location>
</feature>
<feature type="transmembrane region" description="Helical" evidence="5">
    <location>
        <begin position="210"/>
        <end position="232"/>
    </location>
</feature>
<evidence type="ECO:0000256" key="5">
    <source>
        <dbReference type="SAM" id="Phobius"/>
    </source>
</evidence>
<evidence type="ECO:0000313" key="8">
    <source>
        <dbReference type="Proteomes" id="UP001324380"/>
    </source>
</evidence>
<dbReference type="SUPFAM" id="SSF103473">
    <property type="entry name" value="MFS general substrate transporter"/>
    <property type="match status" value="1"/>
</dbReference>
<feature type="transmembrane region" description="Helical" evidence="5">
    <location>
        <begin position="353"/>
        <end position="377"/>
    </location>
</feature>
<feature type="transmembrane region" description="Helical" evidence="5">
    <location>
        <begin position="275"/>
        <end position="293"/>
    </location>
</feature>
<dbReference type="Proteomes" id="UP001324380">
    <property type="component" value="Chromosome"/>
</dbReference>
<protein>
    <submittedName>
        <fullName evidence="7">MFS transporter</fullName>
    </submittedName>
</protein>
<dbReference type="CDD" id="cd17393">
    <property type="entry name" value="MFS_MosC_like"/>
    <property type="match status" value="1"/>
</dbReference>
<dbReference type="InterPro" id="IPR051788">
    <property type="entry name" value="MFS_Transporter"/>
</dbReference>